<name>A0A1D2JM40_PARBR</name>
<sequence length="173" mass="19287">MLKLCRPDWKEGTAEWRPALPISPGVLDEWRVKANVYSSGSNLPKWTKEFSILKPRRGLLAIMGGVIVFSLGAFGVVSLILYLVKNDDIWVSDLNSTPFMELPIEAYSQPSSQLLLTGDQDSASYRGFYDVSEPSTSTNDPIIGFSHLPTYHLVQKRSAGSSIQLSIWKFGYI</sequence>
<gene>
    <name evidence="1" type="ORF">ACO22_01209</name>
</gene>
<dbReference type="VEuPathDB" id="FungiDB:PABG_00721"/>
<dbReference type="EMBL" id="LZYO01000028">
    <property type="protein sequence ID" value="ODH42268.1"/>
    <property type="molecule type" value="Genomic_DNA"/>
</dbReference>
<dbReference type="Proteomes" id="UP000242814">
    <property type="component" value="Unassembled WGS sequence"/>
</dbReference>
<protein>
    <submittedName>
        <fullName evidence="1">Uncharacterized protein</fullName>
    </submittedName>
</protein>
<comment type="caution">
    <text evidence="1">The sequence shown here is derived from an EMBL/GenBank/DDBJ whole genome shotgun (WGS) entry which is preliminary data.</text>
</comment>
<accession>A0A1D2JM40</accession>
<reference evidence="1 2" key="1">
    <citation type="submission" date="2016-06" db="EMBL/GenBank/DDBJ databases">
        <authorList>
            <person name="Kjaerup R.B."/>
            <person name="Dalgaard T.S."/>
            <person name="Juul-Madsen H.R."/>
        </authorList>
    </citation>
    <scope>NUCLEOTIDE SEQUENCE [LARGE SCALE GENOMIC DNA]</scope>
    <source>
        <strain evidence="1 2">Pb300</strain>
    </source>
</reference>
<dbReference type="VEuPathDB" id="FungiDB:PADG_03164"/>
<organism evidence="1 2">
    <name type="scientific">Paracoccidioides brasiliensis</name>
    <dbReference type="NCBI Taxonomy" id="121759"/>
    <lineage>
        <taxon>Eukaryota</taxon>
        <taxon>Fungi</taxon>
        <taxon>Dikarya</taxon>
        <taxon>Ascomycota</taxon>
        <taxon>Pezizomycotina</taxon>
        <taxon>Eurotiomycetes</taxon>
        <taxon>Eurotiomycetidae</taxon>
        <taxon>Onygenales</taxon>
        <taxon>Ajellomycetaceae</taxon>
        <taxon>Paracoccidioides</taxon>
    </lineage>
</organism>
<evidence type="ECO:0000313" key="1">
    <source>
        <dbReference type="EMBL" id="ODH42268.1"/>
    </source>
</evidence>
<dbReference type="AlphaFoldDB" id="A0A1D2JM40"/>
<proteinExistence type="predicted"/>
<evidence type="ECO:0000313" key="2">
    <source>
        <dbReference type="Proteomes" id="UP000242814"/>
    </source>
</evidence>